<dbReference type="GO" id="GO:0005576">
    <property type="term" value="C:extracellular region"/>
    <property type="evidence" value="ECO:0007669"/>
    <property type="project" value="TreeGrafter"/>
</dbReference>
<comment type="pathway">
    <text evidence="1 9">Cell wall biogenesis; peptidoglycan biosynthesis.</text>
</comment>
<keyword evidence="3" id="KW-0328">Glycosyltransferase</keyword>
<dbReference type="GO" id="GO:0071972">
    <property type="term" value="F:peptidoglycan L,D-transpeptidase activity"/>
    <property type="evidence" value="ECO:0007669"/>
    <property type="project" value="TreeGrafter"/>
</dbReference>
<dbReference type="GO" id="GO:0016757">
    <property type="term" value="F:glycosyltransferase activity"/>
    <property type="evidence" value="ECO:0007669"/>
    <property type="project" value="UniProtKB-KW"/>
</dbReference>
<feature type="active site" description="Proton donor/acceptor" evidence="9">
    <location>
        <position position="168"/>
    </location>
</feature>
<dbReference type="GO" id="GO:0071555">
    <property type="term" value="P:cell wall organization"/>
    <property type="evidence" value="ECO:0007669"/>
    <property type="project" value="UniProtKB-UniRule"/>
</dbReference>
<dbReference type="PROSITE" id="PS52029">
    <property type="entry name" value="LD_TPASE"/>
    <property type="match status" value="1"/>
</dbReference>
<evidence type="ECO:0000256" key="4">
    <source>
        <dbReference type="ARBA" id="ARBA00022679"/>
    </source>
</evidence>
<sequence length="210" mass="22669">MSDSPLFSAVLRSGSKGGETLSRPNYAEVYGGYAGEPFAVKPFAYSKVDPTYLRQHVAYLGAEPPGTIVVETRQRLLYFVEPDHKATRYGIGVGRAGYAWSGAAQINMRRSWPDWIPPKEMVARDPNIRSQLVATARGQGVEGGAGNPLGARALYLYGPEGDTGFRIHGTTEPETIGTEVSSGCIRLVNQDVIHLYGRAPDGTKVVVLQG</sequence>
<comment type="similarity">
    <text evidence="2">Belongs to the YkuD family.</text>
</comment>
<dbReference type="PANTHER" id="PTHR30582:SF24">
    <property type="entry name" value="L,D-TRANSPEPTIDASE ERFK_SRFK-RELATED"/>
    <property type="match status" value="1"/>
</dbReference>
<gene>
    <name evidence="11" type="ORF">GCM10007036_31130</name>
</gene>
<dbReference type="FunFam" id="2.40.440.10:FF:000002">
    <property type="entry name" value="L,D-transpeptidase ErfK/SrfK"/>
    <property type="match status" value="1"/>
</dbReference>
<keyword evidence="5" id="KW-0378">Hydrolase</keyword>
<dbReference type="RefSeq" id="WP_244643889.1">
    <property type="nucleotide sequence ID" value="NZ_BMES01000002.1"/>
</dbReference>
<dbReference type="GO" id="GO:0018104">
    <property type="term" value="P:peptidoglycan-protein cross-linking"/>
    <property type="evidence" value="ECO:0007669"/>
    <property type="project" value="TreeGrafter"/>
</dbReference>
<evidence type="ECO:0000256" key="2">
    <source>
        <dbReference type="ARBA" id="ARBA00005992"/>
    </source>
</evidence>
<dbReference type="CDD" id="cd16913">
    <property type="entry name" value="YkuD_like"/>
    <property type="match status" value="1"/>
</dbReference>
<dbReference type="PANTHER" id="PTHR30582">
    <property type="entry name" value="L,D-TRANSPEPTIDASE"/>
    <property type="match status" value="1"/>
</dbReference>
<dbReference type="SUPFAM" id="SSF141523">
    <property type="entry name" value="L,D-transpeptidase catalytic domain-like"/>
    <property type="match status" value="1"/>
</dbReference>
<dbReference type="Pfam" id="PF03734">
    <property type="entry name" value="YkuD"/>
    <property type="match status" value="1"/>
</dbReference>
<protein>
    <recommendedName>
        <fullName evidence="10">L,D-TPase catalytic domain-containing protein</fullName>
    </recommendedName>
</protein>
<evidence type="ECO:0000256" key="8">
    <source>
        <dbReference type="ARBA" id="ARBA00023316"/>
    </source>
</evidence>
<keyword evidence="6 9" id="KW-0133">Cell shape</keyword>
<evidence type="ECO:0000256" key="3">
    <source>
        <dbReference type="ARBA" id="ARBA00022676"/>
    </source>
</evidence>
<evidence type="ECO:0000256" key="5">
    <source>
        <dbReference type="ARBA" id="ARBA00022801"/>
    </source>
</evidence>
<dbReference type="InterPro" id="IPR050979">
    <property type="entry name" value="LD-transpeptidase"/>
</dbReference>
<evidence type="ECO:0000313" key="11">
    <source>
        <dbReference type="EMBL" id="GGH24607.1"/>
    </source>
</evidence>
<keyword evidence="12" id="KW-1185">Reference proteome</keyword>
<dbReference type="Proteomes" id="UP000603912">
    <property type="component" value="Unassembled WGS sequence"/>
</dbReference>
<keyword evidence="8 9" id="KW-0961">Cell wall biogenesis/degradation</keyword>
<feature type="domain" description="L,D-TPase catalytic" evidence="10">
    <location>
        <begin position="66"/>
        <end position="208"/>
    </location>
</feature>
<dbReference type="GO" id="GO:0008360">
    <property type="term" value="P:regulation of cell shape"/>
    <property type="evidence" value="ECO:0007669"/>
    <property type="project" value="UniProtKB-UniRule"/>
</dbReference>
<dbReference type="InterPro" id="IPR005490">
    <property type="entry name" value="LD_TPept_cat_dom"/>
</dbReference>
<dbReference type="EMBL" id="BMES01000002">
    <property type="protein sequence ID" value="GGH24607.1"/>
    <property type="molecule type" value="Genomic_DNA"/>
</dbReference>
<dbReference type="InterPro" id="IPR038063">
    <property type="entry name" value="Transpep_catalytic_dom"/>
</dbReference>
<proteinExistence type="inferred from homology"/>
<reference evidence="11" key="1">
    <citation type="journal article" date="2014" name="Int. J. Syst. Evol. Microbiol.">
        <title>Complete genome sequence of Corynebacterium casei LMG S-19264T (=DSM 44701T), isolated from a smear-ripened cheese.</title>
        <authorList>
            <consortium name="US DOE Joint Genome Institute (JGI-PGF)"/>
            <person name="Walter F."/>
            <person name="Albersmeier A."/>
            <person name="Kalinowski J."/>
            <person name="Ruckert C."/>
        </authorList>
    </citation>
    <scope>NUCLEOTIDE SEQUENCE</scope>
    <source>
        <strain evidence="11">CGMCC 1.12214</strain>
    </source>
</reference>
<evidence type="ECO:0000256" key="1">
    <source>
        <dbReference type="ARBA" id="ARBA00004752"/>
    </source>
</evidence>
<dbReference type="Gene3D" id="2.40.440.10">
    <property type="entry name" value="L,D-transpeptidase catalytic domain-like"/>
    <property type="match status" value="1"/>
</dbReference>
<evidence type="ECO:0000256" key="7">
    <source>
        <dbReference type="ARBA" id="ARBA00022984"/>
    </source>
</evidence>
<feature type="active site" description="Nucleophile" evidence="9">
    <location>
        <position position="184"/>
    </location>
</feature>
<name>A0A917I869_9HYPH</name>
<evidence type="ECO:0000256" key="6">
    <source>
        <dbReference type="ARBA" id="ARBA00022960"/>
    </source>
</evidence>
<keyword evidence="4" id="KW-0808">Transferase</keyword>
<organism evidence="11 12">
    <name type="scientific">Alsobacter metallidurans</name>
    <dbReference type="NCBI Taxonomy" id="340221"/>
    <lineage>
        <taxon>Bacteria</taxon>
        <taxon>Pseudomonadati</taxon>
        <taxon>Pseudomonadota</taxon>
        <taxon>Alphaproteobacteria</taxon>
        <taxon>Hyphomicrobiales</taxon>
        <taxon>Alsobacteraceae</taxon>
        <taxon>Alsobacter</taxon>
    </lineage>
</organism>
<evidence type="ECO:0000256" key="9">
    <source>
        <dbReference type="PROSITE-ProRule" id="PRU01373"/>
    </source>
</evidence>
<keyword evidence="7 9" id="KW-0573">Peptidoglycan synthesis</keyword>
<evidence type="ECO:0000259" key="10">
    <source>
        <dbReference type="PROSITE" id="PS52029"/>
    </source>
</evidence>
<dbReference type="AlphaFoldDB" id="A0A917I869"/>
<evidence type="ECO:0000313" key="12">
    <source>
        <dbReference type="Proteomes" id="UP000603912"/>
    </source>
</evidence>
<accession>A0A917I869</accession>
<reference evidence="11" key="2">
    <citation type="submission" date="2020-09" db="EMBL/GenBank/DDBJ databases">
        <authorList>
            <person name="Sun Q."/>
            <person name="Zhou Y."/>
        </authorList>
    </citation>
    <scope>NUCLEOTIDE SEQUENCE</scope>
    <source>
        <strain evidence="11">CGMCC 1.12214</strain>
    </source>
</reference>
<comment type="caution">
    <text evidence="11">The sequence shown here is derived from an EMBL/GenBank/DDBJ whole genome shotgun (WGS) entry which is preliminary data.</text>
</comment>